<accession>A0A1D8EQN1</accession>
<sequence>MSGEFRKVKNIPLFEGDVVRINGRLLKFHQLMYPSTTRNVMVIFQDAFAASDYTPYSAETEVYFEGYVDRPLAKEMWDKYHINITDSRGVFWNYPGEGKVAFDSCDRLAEEIAEWRDTH</sequence>
<evidence type="ECO:0000313" key="1">
    <source>
        <dbReference type="EMBL" id="AOT23340.1"/>
    </source>
</evidence>
<name>A0A1D8EQN1_9CAUD</name>
<reference evidence="1 2" key="1">
    <citation type="submission" date="2017-02" db="EMBL/GenBank/DDBJ databases">
        <title>Complete genome sequence of two Escherichia coli phages, vB_EcoM_ ESCO5 and vB_EcoM_ESCO13, which are related to phAPEC8.</title>
        <authorList>
            <person name="Trotereau A."/>
            <person name="Gonnet M."/>
            <person name="Viardot A."/>
            <person name="Lalmanach A.-C."/>
            <person name="Guabiraba R."/>
            <person name="Chanteloup N."/>
            <person name="Schouler C."/>
        </authorList>
    </citation>
    <scope>NUCLEOTIDE SEQUENCE [LARGE SCALE GENOMIC DNA]</scope>
</reference>
<organism evidence="1 2">
    <name type="scientific">Escherichia phage ESCO5</name>
    <dbReference type="NCBI Taxonomy" id="1897495"/>
    <lineage>
        <taxon>Viruses</taxon>
        <taxon>Duplodnaviria</taxon>
        <taxon>Heunggongvirae</taxon>
        <taxon>Uroviricota</taxon>
        <taxon>Caudoviricetes</taxon>
        <taxon>Stephanstirmvirinae</taxon>
        <taxon>Phapecoctavirus</taxon>
        <taxon>Phapecoctavirus ESCO5</taxon>
        <taxon>Escherichia virus ESCO5</taxon>
    </lineage>
</organism>
<dbReference type="EMBL" id="KX664695">
    <property type="protein sequence ID" value="AOT23340.1"/>
    <property type="molecule type" value="Genomic_DNA"/>
</dbReference>
<dbReference type="Proteomes" id="UP000223130">
    <property type="component" value="Segment"/>
</dbReference>
<keyword evidence="2" id="KW-1185">Reference proteome</keyword>
<proteinExistence type="predicted"/>
<protein>
    <submittedName>
        <fullName evidence="1">Uncharacterized protein</fullName>
    </submittedName>
</protein>
<gene>
    <name evidence="1" type="ORF">ESCO5_00256</name>
</gene>
<evidence type="ECO:0000313" key="2">
    <source>
        <dbReference type="Proteomes" id="UP000223130"/>
    </source>
</evidence>